<evidence type="ECO:0000313" key="2">
    <source>
        <dbReference type="Proteomes" id="UP000050761"/>
    </source>
</evidence>
<reference evidence="1 2" key="1">
    <citation type="submission" date="2018-11" db="EMBL/GenBank/DDBJ databases">
        <authorList>
            <consortium name="Pathogen Informatics"/>
        </authorList>
    </citation>
    <scope>NUCLEOTIDE SEQUENCE [LARGE SCALE GENOMIC DNA]</scope>
</reference>
<evidence type="ECO:0000313" key="1">
    <source>
        <dbReference type="EMBL" id="VDO93808.1"/>
    </source>
</evidence>
<accession>A0A3P8D095</accession>
<evidence type="ECO:0000313" key="3">
    <source>
        <dbReference type="WBParaSite" id="HPBE_0001283301-mRNA-1"/>
    </source>
</evidence>
<dbReference type="EMBL" id="UZAH01027656">
    <property type="protein sequence ID" value="VDO93808.1"/>
    <property type="molecule type" value="Genomic_DNA"/>
</dbReference>
<reference evidence="3" key="2">
    <citation type="submission" date="2019-09" db="UniProtKB">
        <authorList>
            <consortium name="WormBaseParasite"/>
        </authorList>
    </citation>
    <scope>IDENTIFICATION</scope>
</reference>
<name>A0A183FWL1_HELPZ</name>
<gene>
    <name evidence="1" type="ORF">HPBE_LOCUS12834</name>
</gene>
<keyword evidence="2" id="KW-1185">Reference proteome</keyword>
<sequence>MVRSEFLAAPGEALLPSDFVVITEGDNNEEGNGEFDCSFGDCSASMQPSMESIAKKIQTSILLKNVASL</sequence>
<organism evidence="2 3">
    <name type="scientific">Heligmosomoides polygyrus</name>
    <name type="common">Parasitic roundworm</name>
    <dbReference type="NCBI Taxonomy" id="6339"/>
    <lineage>
        <taxon>Eukaryota</taxon>
        <taxon>Metazoa</taxon>
        <taxon>Ecdysozoa</taxon>
        <taxon>Nematoda</taxon>
        <taxon>Chromadorea</taxon>
        <taxon>Rhabditida</taxon>
        <taxon>Rhabditina</taxon>
        <taxon>Rhabditomorpha</taxon>
        <taxon>Strongyloidea</taxon>
        <taxon>Heligmosomidae</taxon>
        <taxon>Heligmosomoides</taxon>
    </lineage>
</organism>
<proteinExistence type="predicted"/>
<dbReference type="WBParaSite" id="HPBE_0001283301-mRNA-1">
    <property type="protein sequence ID" value="HPBE_0001283301-mRNA-1"/>
    <property type="gene ID" value="HPBE_0001283301"/>
</dbReference>
<accession>A0A183FWL1</accession>
<protein>
    <submittedName>
        <fullName evidence="1 3">Uncharacterized protein</fullName>
    </submittedName>
</protein>
<dbReference type="Proteomes" id="UP000050761">
    <property type="component" value="Unassembled WGS sequence"/>
</dbReference>
<dbReference type="AlphaFoldDB" id="A0A183FWL1"/>